<proteinExistence type="predicted"/>
<reference evidence="1" key="1">
    <citation type="journal article" date="2014" name="Int. J. Syst. Evol. Microbiol.">
        <title>Complete genome sequence of Corynebacterium casei LMG S-19264T (=DSM 44701T), isolated from a smear-ripened cheese.</title>
        <authorList>
            <consortium name="US DOE Joint Genome Institute (JGI-PGF)"/>
            <person name="Walter F."/>
            <person name="Albersmeier A."/>
            <person name="Kalinowski J."/>
            <person name="Ruckert C."/>
        </authorList>
    </citation>
    <scope>NUCLEOTIDE SEQUENCE</scope>
    <source>
        <strain evidence="1">KCTC 42097</strain>
    </source>
</reference>
<organism evidence="1 2">
    <name type="scientific">Limoniibacter endophyticus</name>
    <dbReference type="NCBI Taxonomy" id="1565040"/>
    <lineage>
        <taxon>Bacteria</taxon>
        <taxon>Pseudomonadati</taxon>
        <taxon>Pseudomonadota</taxon>
        <taxon>Alphaproteobacteria</taxon>
        <taxon>Hyphomicrobiales</taxon>
        <taxon>Bartonellaceae</taxon>
        <taxon>Limoniibacter</taxon>
    </lineage>
</organism>
<dbReference type="EMBL" id="BMZO01000002">
    <property type="protein sequence ID" value="GHC65081.1"/>
    <property type="molecule type" value="Genomic_DNA"/>
</dbReference>
<evidence type="ECO:0000313" key="1">
    <source>
        <dbReference type="EMBL" id="GHC65081.1"/>
    </source>
</evidence>
<sequence length="358" mass="40124">MIHHNSVRPGEPAQIFSMLDGYTGANNFLGTGDPNVCLFDGRWRMYLGGFHRGFKNNLFEATLPPGMGPAETTDWTFTKQEGDPKSAKMLVPQPPKGAWDHYGLHEPCHVIGPVSSGDEPVRRIYYTGRASSETTGTEGQFSIGFLEWNQTGWQRHPEPIMSGRGEMRSALGPKVIYADEKWRMWFRMAPHEPAKGIPPRSQIFYSESDDGVTNWSEPTPFSEEADLISHAYVTRLEDGYCMVLTRVPNLHGEDFYPPQQILLSFSATPSGTPDDWSEPVPVLDAAGGPDWYADGFFGSSIVEINGRLEIFFTGVARHRTWLARAFERLLRLRKPPIPAPYFFSIGRMTIARGGESHP</sequence>
<name>A0A8J3DMX6_9HYPH</name>
<comment type="caution">
    <text evidence="1">The sequence shown here is derived from an EMBL/GenBank/DDBJ whole genome shotgun (WGS) entry which is preliminary data.</text>
</comment>
<keyword evidence="2" id="KW-1185">Reference proteome</keyword>
<dbReference type="AlphaFoldDB" id="A0A8J3DMX6"/>
<dbReference type="Proteomes" id="UP000641137">
    <property type="component" value="Unassembled WGS sequence"/>
</dbReference>
<dbReference type="InterPro" id="IPR023296">
    <property type="entry name" value="Glyco_hydro_beta-prop_sf"/>
</dbReference>
<evidence type="ECO:0000313" key="2">
    <source>
        <dbReference type="Proteomes" id="UP000641137"/>
    </source>
</evidence>
<dbReference type="SUPFAM" id="SSF75005">
    <property type="entry name" value="Arabinanase/levansucrase/invertase"/>
    <property type="match status" value="1"/>
</dbReference>
<dbReference type="Gene3D" id="2.115.10.20">
    <property type="entry name" value="Glycosyl hydrolase domain, family 43"/>
    <property type="match status" value="2"/>
</dbReference>
<accession>A0A8J3DMX6</accession>
<gene>
    <name evidence="1" type="ORF">GCM10010136_07570</name>
</gene>
<reference evidence="1" key="2">
    <citation type="submission" date="2020-09" db="EMBL/GenBank/DDBJ databases">
        <authorList>
            <person name="Sun Q."/>
            <person name="Kim S."/>
        </authorList>
    </citation>
    <scope>NUCLEOTIDE SEQUENCE</scope>
    <source>
        <strain evidence="1">KCTC 42097</strain>
    </source>
</reference>
<protein>
    <submittedName>
        <fullName evidence="1">Uncharacterized protein</fullName>
    </submittedName>
</protein>